<dbReference type="SUPFAM" id="SSF47923">
    <property type="entry name" value="Ypt/Rab-GAP domain of gyp1p"/>
    <property type="match status" value="2"/>
</dbReference>
<gene>
    <name evidence="2" type="ORF">SteCoe_9151</name>
</gene>
<sequence>MSQTDSYCILPAKVYEYSSEEWEKILQIGVIHNFDQDRLKVSMKSGIPDNLRKEIWLFLTRSRLAAAPNVYLRLLSEPDDSVMSRIQRDLHRTFPSMKELNLQSLCNILIAYSQFDMEVGYCQGMGFVAGVLLLVIEEEELVFWSLVYIMYDKNWRAVYLNNTPKLNQLLTELESNIKQGLPKVYKRMCKEGVQMVMLSQYFITILAYKVKNRFAVRVMDMFLCIGEQVIIKSLYTMLRLKQEKILKLKNEYLFRYLIETLVSECYDEYHTTTLFAD</sequence>
<accession>A0A1R2CIL7</accession>
<dbReference type="Gene3D" id="1.10.10.2750">
    <property type="match status" value="1"/>
</dbReference>
<dbReference type="InterPro" id="IPR050302">
    <property type="entry name" value="Rab_GAP_TBC_domain"/>
</dbReference>
<dbReference type="GO" id="GO:0005096">
    <property type="term" value="F:GTPase activator activity"/>
    <property type="evidence" value="ECO:0007669"/>
    <property type="project" value="TreeGrafter"/>
</dbReference>
<evidence type="ECO:0000259" key="1">
    <source>
        <dbReference type="PROSITE" id="PS50086"/>
    </source>
</evidence>
<dbReference type="Gene3D" id="1.10.8.270">
    <property type="entry name" value="putative rabgap domain of human tbc1 domain family member 14 like domains"/>
    <property type="match status" value="1"/>
</dbReference>
<comment type="caution">
    <text evidence="2">The sequence shown here is derived from an EMBL/GenBank/DDBJ whole genome shotgun (WGS) entry which is preliminary data.</text>
</comment>
<proteinExistence type="predicted"/>
<dbReference type="EMBL" id="MPUH01000140">
    <property type="protein sequence ID" value="OMJ88847.1"/>
    <property type="molecule type" value="Genomic_DNA"/>
</dbReference>
<dbReference type="PROSITE" id="PS50086">
    <property type="entry name" value="TBC_RABGAP"/>
    <property type="match status" value="1"/>
</dbReference>
<name>A0A1R2CIL7_9CILI</name>
<evidence type="ECO:0000313" key="2">
    <source>
        <dbReference type="EMBL" id="OMJ88847.1"/>
    </source>
</evidence>
<dbReference type="OrthoDB" id="294251at2759"/>
<dbReference type="FunFam" id="1.10.8.270:FF:000016">
    <property type="entry name" value="TBC1 domain family member 2A"/>
    <property type="match status" value="1"/>
</dbReference>
<feature type="domain" description="Rab-GAP TBC" evidence="1">
    <location>
        <begin position="46"/>
        <end position="226"/>
    </location>
</feature>
<dbReference type="PANTHER" id="PTHR47219:SF9">
    <property type="entry name" value="GTPASE ACTIVATING PROTEIN AND CENTROSOME-ASSOCIATED, ISOFORM B"/>
    <property type="match status" value="1"/>
</dbReference>
<dbReference type="InterPro" id="IPR000195">
    <property type="entry name" value="Rab-GAP-TBC_dom"/>
</dbReference>
<dbReference type="AlphaFoldDB" id="A0A1R2CIL7"/>
<dbReference type="Gene3D" id="1.10.472.80">
    <property type="entry name" value="Ypt/Rab-GAP domain of gyp1p, domain 3"/>
    <property type="match status" value="1"/>
</dbReference>
<dbReference type="Proteomes" id="UP000187209">
    <property type="component" value="Unassembled WGS sequence"/>
</dbReference>
<reference evidence="2 3" key="1">
    <citation type="submission" date="2016-11" db="EMBL/GenBank/DDBJ databases">
        <title>The macronuclear genome of Stentor coeruleus: a giant cell with tiny introns.</title>
        <authorList>
            <person name="Slabodnick M."/>
            <person name="Ruby J.G."/>
            <person name="Reiff S.B."/>
            <person name="Swart E.C."/>
            <person name="Gosai S."/>
            <person name="Prabakaran S."/>
            <person name="Witkowska E."/>
            <person name="Larue G.E."/>
            <person name="Fisher S."/>
            <person name="Freeman R.M."/>
            <person name="Gunawardena J."/>
            <person name="Chu W."/>
            <person name="Stover N.A."/>
            <person name="Gregory B.D."/>
            <person name="Nowacki M."/>
            <person name="Derisi J."/>
            <person name="Roy S.W."/>
            <person name="Marshall W.F."/>
            <person name="Sood P."/>
        </authorList>
    </citation>
    <scope>NUCLEOTIDE SEQUENCE [LARGE SCALE GENOMIC DNA]</scope>
    <source>
        <strain evidence="2">WM001</strain>
    </source>
</reference>
<dbReference type="GO" id="GO:0031267">
    <property type="term" value="F:small GTPase binding"/>
    <property type="evidence" value="ECO:0007669"/>
    <property type="project" value="TreeGrafter"/>
</dbReference>
<dbReference type="PANTHER" id="PTHR47219">
    <property type="entry name" value="RAB GTPASE-ACTIVATING PROTEIN 1-LIKE"/>
    <property type="match status" value="1"/>
</dbReference>
<protein>
    <recommendedName>
        <fullName evidence="1">Rab-GAP TBC domain-containing protein</fullName>
    </recommendedName>
</protein>
<organism evidence="2 3">
    <name type="scientific">Stentor coeruleus</name>
    <dbReference type="NCBI Taxonomy" id="5963"/>
    <lineage>
        <taxon>Eukaryota</taxon>
        <taxon>Sar</taxon>
        <taxon>Alveolata</taxon>
        <taxon>Ciliophora</taxon>
        <taxon>Postciliodesmatophora</taxon>
        <taxon>Heterotrichea</taxon>
        <taxon>Heterotrichida</taxon>
        <taxon>Stentoridae</taxon>
        <taxon>Stentor</taxon>
    </lineage>
</organism>
<dbReference type="InterPro" id="IPR035969">
    <property type="entry name" value="Rab-GAP_TBC_sf"/>
</dbReference>
<dbReference type="SMART" id="SM00164">
    <property type="entry name" value="TBC"/>
    <property type="match status" value="1"/>
</dbReference>
<keyword evidence="3" id="KW-1185">Reference proteome</keyword>
<evidence type="ECO:0000313" key="3">
    <source>
        <dbReference type="Proteomes" id="UP000187209"/>
    </source>
</evidence>
<dbReference type="Pfam" id="PF00566">
    <property type="entry name" value="RabGAP-TBC"/>
    <property type="match status" value="1"/>
</dbReference>